<dbReference type="Proteomes" id="UP000324091">
    <property type="component" value="Chromosome 19"/>
</dbReference>
<comment type="catalytic activity">
    <reaction evidence="7">
        <text>L-threonyl-[protein] + ATP = O-phospho-L-threonyl-[protein] + ADP + H(+)</text>
        <dbReference type="Rhea" id="RHEA:46608"/>
        <dbReference type="Rhea" id="RHEA-COMP:11060"/>
        <dbReference type="Rhea" id="RHEA-COMP:11605"/>
        <dbReference type="ChEBI" id="CHEBI:15378"/>
        <dbReference type="ChEBI" id="CHEBI:30013"/>
        <dbReference type="ChEBI" id="CHEBI:30616"/>
        <dbReference type="ChEBI" id="CHEBI:61977"/>
        <dbReference type="ChEBI" id="CHEBI:456216"/>
        <dbReference type="EC" id="2.7.11.1"/>
    </reaction>
</comment>
<dbReference type="PANTHER" id="PTHR22984:SF11">
    <property type="entry name" value="AURORA KINASE-RELATED"/>
    <property type="match status" value="1"/>
</dbReference>
<organism evidence="11 12">
    <name type="scientific">Takifugu flavidus</name>
    <name type="common">sansaifugu</name>
    <dbReference type="NCBI Taxonomy" id="433684"/>
    <lineage>
        <taxon>Eukaryota</taxon>
        <taxon>Metazoa</taxon>
        <taxon>Chordata</taxon>
        <taxon>Craniata</taxon>
        <taxon>Vertebrata</taxon>
        <taxon>Euteleostomi</taxon>
        <taxon>Actinopterygii</taxon>
        <taxon>Neopterygii</taxon>
        <taxon>Teleostei</taxon>
        <taxon>Neoteleostei</taxon>
        <taxon>Acanthomorphata</taxon>
        <taxon>Eupercaria</taxon>
        <taxon>Tetraodontiformes</taxon>
        <taxon>Tetradontoidea</taxon>
        <taxon>Tetraodontidae</taxon>
        <taxon>Takifugu</taxon>
    </lineage>
</organism>
<dbReference type="InterPro" id="IPR011009">
    <property type="entry name" value="Kinase-like_dom_sf"/>
</dbReference>
<dbReference type="InterPro" id="IPR017441">
    <property type="entry name" value="Protein_kinase_ATP_BS"/>
</dbReference>
<accession>A0A5C6NNZ1</accession>
<feature type="compositionally biased region" description="Polar residues" evidence="10">
    <location>
        <begin position="222"/>
        <end position="235"/>
    </location>
</feature>
<keyword evidence="12" id="KW-1185">Reference proteome</keyword>
<evidence type="ECO:0000256" key="1">
    <source>
        <dbReference type="ARBA" id="ARBA00012513"/>
    </source>
</evidence>
<dbReference type="PROSITE" id="PS00107">
    <property type="entry name" value="PROTEIN_KINASE_ATP"/>
    <property type="match status" value="1"/>
</dbReference>
<dbReference type="Gene3D" id="3.30.200.20">
    <property type="entry name" value="Phosphorylase Kinase, domain 1"/>
    <property type="match status" value="1"/>
</dbReference>
<proteinExistence type="predicted"/>
<evidence type="ECO:0000313" key="12">
    <source>
        <dbReference type="Proteomes" id="UP000324091"/>
    </source>
</evidence>
<dbReference type="SUPFAM" id="SSF56112">
    <property type="entry name" value="Protein kinase-like (PK-like)"/>
    <property type="match status" value="1"/>
</dbReference>
<feature type="binding site" evidence="9">
    <location>
        <position position="112"/>
    </location>
    <ligand>
        <name>ATP</name>
        <dbReference type="ChEBI" id="CHEBI:30616"/>
    </ligand>
</feature>
<name>A0A5C6NNZ1_9TELE</name>
<dbReference type="AlphaFoldDB" id="A0A5C6NNZ1"/>
<evidence type="ECO:0000256" key="4">
    <source>
        <dbReference type="ARBA" id="ARBA00022741"/>
    </source>
</evidence>
<comment type="catalytic activity">
    <reaction evidence="8">
        <text>L-seryl-[protein] + ATP = O-phospho-L-seryl-[protein] + ADP + H(+)</text>
        <dbReference type="Rhea" id="RHEA:17989"/>
        <dbReference type="Rhea" id="RHEA-COMP:9863"/>
        <dbReference type="Rhea" id="RHEA-COMP:11604"/>
        <dbReference type="ChEBI" id="CHEBI:15378"/>
        <dbReference type="ChEBI" id="CHEBI:29999"/>
        <dbReference type="ChEBI" id="CHEBI:30616"/>
        <dbReference type="ChEBI" id="CHEBI:83421"/>
        <dbReference type="ChEBI" id="CHEBI:456216"/>
        <dbReference type="EC" id="2.7.11.1"/>
    </reaction>
</comment>
<dbReference type="InterPro" id="IPR051138">
    <property type="entry name" value="PIM_Ser/Thr_kinase"/>
</dbReference>
<evidence type="ECO:0000256" key="7">
    <source>
        <dbReference type="ARBA" id="ARBA00047899"/>
    </source>
</evidence>
<dbReference type="PANTHER" id="PTHR22984">
    <property type="entry name" value="SERINE/THREONINE-PROTEIN KINASE PIM"/>
    <property type="match status" value="1"/>
</dbReference>
<feature type="non-terminal residue" evidence="11">
    <location>
        <position position="1"/>
    </location>
</feature>
<keyword evidence="5" id="KW-0418">Kinase</keyword>
<dbReference type="EMBL" id="RHFK02000011">
    <property type="protein sequence ID" value="TWW68409.1"/>
    <property type="molecule type" value="Genomic_DNA"/>
</dbReference>
<dbReference type="GO" id="GO:0043066">
    <property type="term" value="P:negative regulation of apoptotic process"/>
    <property type="evidence" value="ECO:0007669"/>
    <property type="project" value="TreeGrafter"/>
</dbReference>
<dbReference type="GO" id="GO:0005737">
    <property type="term" value="C:cytoplasm"/>
    <property type="evidence" value="ECO:0007669"/>
    <property type="project" value="TreeGrafter"/>
</dbReference>
<feature type="region of interest" description="Disordered" evidence="10">
    <location>
        <begin position="190"/>
        <end position="244"/>
    </location>
</feature>
<evidence type="ECO:0000256" key="10">
    <source>
        <dbReference type="SAM" id="MobiDB-lite"/>
    </source>
</evidence>
<dbReference type="EC" id="2.7.11.1" evidence="1"/>
<gene>
    <name evidence="11" type="ORF">D4764_19G0002070</name>
</gene>
<keyword evidence="2" id="KW-0723">Serine/threonine-protein kinase</keyword>
<sequence>RTVCSKPTTRVGPKEVSNRGRKKKAQSYPEAPRKRQKTESVTVPHNVFSFPELWPSITAKPKHVLVPISRGELIVEEEYEKHYIEVSQLGEGGFGTVYCGYRRDDLFPVAIKHIDKDLVKYQPVVINGELRCIPLEMILMVMTAGDSVGENAVVSPLAWTDLDDEVLLIMERPENCMNLFQYNNGQIDKGLAQPETHDRCPRDAPPNPVINPAANEEEVQGAQRTRSMSSGSGSHQDGESPATR</sequence>
<evidence type="ECO:0000313" key="11">
    <source>
        <dbReference type="EMBL" id="TWW68409.1"/>
    </source>
</evidence>
<dbReference type="GO" id="GO:0007346">
    <property type="term" value="P:regulation of mitotic cell cycle"/>
    <property type="evidence" value="ECO:0007669"/>
    <property type="project" value="TreeGrafter"/>
</dbReference>
<feature type="region of interest" description="Disordered" evidence="10">
    <location>
        <begin position="1"/>
        <end position="39"/>
    </location>
</feature>
<evidence type="ECO:0000256" key="6">
    <source>
        <dbReference type="ARBA" id="ARBA00022840"/>
    </source>
</evidence>
<protein>
    <recommendedName>
        <fullName evidence="1">non-specific serine/threonine protein kinase</fullName>
        <ecNumber evidence="1">2.7.11.1</ecNumber>
    </recommendedName>
</protein>
<evidence type="ECO:0000256" key="2">
    <source>
        <dbReference type="ARBA" id="ARBA00022527"/>
    </source>
</evidence>
<dbReference type="GO" id="GO:0005524">
    <property type="term" value="F:ATP binding"/>
    <property type="evidence" value="ECO:0007669"/>
    <property type="project" value="UniProtKB-UniRule"/>
</dbReference>
<keyword evidence="6 9" id="KW-0067">ATP-binding</keyword>
<keyword evidence="4 9" id="KW-0547">Nucleotide-binding</keyword>
<evidence type="ECO:0000256" key="5">
    <source>
        <dbReference type="ARBA" id="ARBA00022777"/>
    </source>
</evidence>
<evidence type="ECO:0000256" key="9">
    <source>
        <dbReference type="PROSITE-ProRule" id="PRU10141"/>
    </source>
</evidence>
<dbReference type="GO" id="GO:0004674">
    <property type="term" value="F:protein serine/threonine kinase activity"/>
    <property type="evidence" value="ECO:0007669"/>
    <property type="project" value="UniProtKB-KW"/>
</dbReference>
<keyword evidence="3" id="KW-0808">Transferase</keyword>
<evidence type="ECO:0000256" key="8">
    <source>
        <dbReference type="ARBA" id="ARBA00048679"/>
    </source>
</evidence>
<comment type="caution">
    <text evidence="11">The sequence shown here is derived from an EMBL/GenBank/DDBJ whole genome shotgun (WGS) entry which is preliminary data.</text>
</comment>
<evidence type="ECO:0000256" key="3">
    <source>
        <dbReference type="ARBA" id="ARBA00022679"/>
    </source>
</evidence>
<reference evidence="11 12" key="1">
    <citation type="submission" date="2019-04" db="EMBL/GenBank/DDBJ databases">
        <title>Chromosome genome assembly for Takifugu flavidus.</title>
        <authorList>
            <person name="Xiao S."/>
        </authorList>
    </citation>
    <scope>NUCLEOTIDE SEQUENCE [LARGE SCALE GENOMIC DNA]</scope>
    <source>
        <strain evidence="11">HTHZ2018</strain>
        <tissue evidence="11">Muscle</tissue>
    </source>
</reference>